<evidence type="ECO:0000256" key="4">
    <source>
        <dbReference type="ARBA" id="ARBA00023186"/>
    </source>
</evidence>
<dbReference type="EMBL" id="JAAGWH010000048">
    <property type="protein sequence ID" value="NEK95576.1"/>
    <property type="molecule type" value="Genomic_DNA"/>
</dbReference>
<dbReference type="HAMAP" id="MF_00014">
    <property type="entry name" value="Ribosome_mat_RimM"/>
    <property type="match status" value="1"/>
</dbReference>
<dbReference type="SUPFAM" id="SSF50447">
    <property type="entry name" value="Translation proteins"/>
    <property type="match status" value="1"/>
</dbReference>
<evidence type="ECO:0000313" key="9">
    <source>
        <dbReference type="EMBL" id="NEN52464.1"/>
    </source>
</evidence>
<protein>
    <recommendedName>
        <fullName evidence="5">Ribosome maturation factor RimM</fullName>
    </recommendedName>
</protein>
<comment type="function">
    <text evidence="5">An accessory protein needed during the final step in the assembly of 30S ribosomal subunit, possibly for assembly of the head region. Essential for efficient processing of 16S rRNA. May be needed both before and after RbfA during the maturation of 16S rRNA. It has affinity for free ribosomal 30S subunits but not for 70S ribosomes.</text>
</comment>
<dbReference type="Pfam" id="PF24986">
    <property type="entry name" value="PRC_RimM"/>
    <property type="match status" value="1"/>
</dbReference>
<comment type="subcellular location">
    <subcellularLocation>
        <location evidence="5">Cytoplasm</location>
    </subcellularLocation>
</comment>
<feature type="domain" description="Ribosome maturation factor RimM PRC barrel" evidence="7">
    <location>
        <begin position="102"/>
        <end position="168"/>
    </location>
</feature>
<dbReference type="Gene3D" id="2.30.30.240">
    <property type="entry name" value="PRC-barrel domain"/>
    <property type="match status" value="1"/>
</dbReference>
<keyword evidence="1 5" id="KW-0963">Cytoplasm</keyword>
<dbReference type="InterPro" id="IPR011961">
    <property type="entry name" value="RimM"/>
</dbReference>
<sequence>MVVGRIGRPHGVRGQVTVEVRTDDPDLRFAPGTALLTDPAARGPLTIEAARWHSGTLLLTLVLPDGTVVADREAADALRNTQLLVPVAELPPLEDPDSFYDHQLVGLAAVLPDGSPIGEVTGVRHEGTELLVVARTGGGELLVPFVSAIVPTVDVAAGRLVVDPPEGLLDL</sequence>
<evidence type="ECO:0000256" key="5">
    <source>
        <dbReference type="HAMAP-Rule" id="MF_00014"/>
    </source>
</evidence>
<organism evidence="9 11">
    <name type="scientific">Modestobacter muralis</name>
    <dbReference type="NCBI Taxonomy" id="1608614"/>
    <lineage>
        <taxon>Bacteria</taxon>
        <taxon>Bacillati</taxon>
        <taxon>Actinomycetota</taxon>
        <taxon>Actinomycetes</taxon>
        <taxon>Geodermatophilales</taxon>
        <taxon>Geodermatophilaceae</taxon>
        <taxon>Modestobacter</taxon>
    </lineage>
</organism>
<gene>
    <name evidence="5 9" type="primary">rimM</name>
    <name evidence="9" type="ORF">G3R41_16230</name>
    <name evidence="8" type="ORF">GCU67_15580</name>
</gene>
<comment type="subunit">
    <text evidence="5">Binds ribosomal protein uS19.</text>
</comment>
<reference evidence="9 11" key="2">
    <citation type="submission" date="2020-02" db="EMBL/GenBank/DDBJ databases">
        <title>The WGS of Modestobacter muralis DSM 100205.</title>
        <authorList>
            <person name="Jiang Z."/>
        </authorList>
    </citation>
    <scope>NUCLEOTIDE SEQUENCE [LARGE SCALE GENOMIC DNA]</scope>
    <source>
        <strain evidence="9 11">DSM 100205</strain>
    </source>
</reference>
<accession>A0A6P0HED2</accession>
<name>A0A6P0HED2_9ACTN</name>
<evidence type="ECO:0000256" key="3">
    <source>
        <dbReference type="ARBA" id="ARBA00022552"/>
    </source>
</evidence>
<reference evidence="8 10" key="1">
    <citation type="submission" date="2020-01" db="EMBL/GenBank/DDBJ databases">
        <title>the WGS Modestobacter muralis CPCC 204518.</title>
        <authorList>
            <person name="Jiang Z."/>
        </authorList>
    </citation>
    <scope>NUCLEOTIDE SEQUENCE [LARGE SCALE GENOMIC DNA]</scope>
    <source>
        <strain evidence="8 10">DSM 100205</strain>
    </source>
</reference>
<dbReference type="Proteomes" id="UP000468828">
    <property type="component" value="Unassembled WGS sequence"/>
</dbReference>
<evidence type="ECO:0000313" key="8">
    <source>
        <dbReference type="EMBL" id="NEK95576.1"/>
    </source>
</evidence>
<dbReference type="Proteomes" id="UP000471152">
    <property type="component" value="Unassembled WGS sequence"/>
</dbReference>
<dbReference type="PANTHER" id="PTHR33692">
    <property type="entry name" value="RIBOSOME MATURATION FACTOR RIMM"/>
    <property type="match status" value="1"/>
</dbReference>
<dbReference type="AlphaFoldDB" id="A0A6P0HED2"/>
<feature type="domain" description="RimM N-terminal" evidence="6">
    <location>
        <begin position="2"/>
        <end position="88"/>
    </location>
</feature>
<keyword evidence="4 5" id="KW-0143">Chaperone</keyword>
<dbReference type="GO" id="GO:0005737">
    <property type="term" value="C:cytoplasm"/>
    <property type="evidence" value="ECO:0007669"/>
    <property type="project" value="UniProtKB-SubCell"/>
</dbReference>
<dbReference type="InterPro" id="IPR002676">
    <property type="entry name" value="RimM_N"/>
</dbReference>
<evidence type="ECO:0000256" key="1">
    <source>
        <dbReference type="ARBA" id="ARBA00022490"/>
    </source>
</evidence>
<dbReference type="InterPro" id="IPR011033">
    <property type="entry name" value="PRC_barrel-like_sf"/>
</dbReference>
<dbReference type="InterPro" id="IPR036976">
    <property type="entry name" value="RimM_N_sf"/>
</dbReference>
<dbReference type="Gene3D" id="2.40.30.60">
    <property type="entry name" value="RimM"/>
    <property type="match status" value="1"/>
</dbReference>
<comment type="similarity">
    <text evidence="5">Belongs to the RimM family.</text>
</comment>
<evidence type="ECO:0000313" key="10">
    <source>
        <dbReference type="Proteomes" id="UP000468828"/>
    </source>
</evidence>
<dbReference type="GO" id="GO:0043022">
    <property type="term" value="F:ribosome binding"/>
    <property type="evidence" value="ECO:0007669"/>
    <property type="project" value="InterPro"/>
</dbReference>
<evidence type="ECO:0000259" key="6">
    <source>
        <dbReference type="Pfam" id="PF01782"/>
    </source>
</evidence>
<evidence type="ECO:0000313" key="11">
    <source>
        <dbReference type="Proteomes" id="UP000471152"/>
    </source>
</evidence>
<comment type="domain">
    <text evidence="5">The PRC barrel domain binds ribosomal protein uS19.</text>
</comment>
<comment type="caution">
    <text evidence="9">The sequence shown here is derived from an EMBL/GenBank/DDBJ whole genome shotgun (WGS) entry which is preliminary data.</text>
</comment>
<dbReference type="GO" id="GO:0006364">
    <property type="term" value="P:rRNA processing"/>
    <property type="evidence" value="ECO:0007669"/>
    <property type="project" value="UniProtKB-UniRule"/>
</dbReference>
<dbReference type="Pfam" id="PF01782">
    <property type="entry name" value="RimM"/>
    <property type="match status" value="1"/>
</dbReference>
<evidence type="ECO:0000256" key="2">
    <source>
        <dbReference type="ARBA" id="ARBA00022517"/>
    </source>
</evidence>
<dbReference type="InterPro" id="IPR056792">
    <property type="entry name" value="PRC_RimM"/>
</dbReference>
<dbReference type="PANTHER" id="PTHR33692:SF1">
    <property type="entry name" value="RIBOSOME MATURATION FACTOR RIMM"/>
    <property type="match status" value="1"/>
</dbReference>
<dbReference type="InterPro" id="IPR009000">
    <property type="entry name" value="Transl_B-barrel_sf"/>
</dbReference>
<dbReference type="GO" id="GO:0042274">
    <property type="term" value="P:ribosomal small subunit biogenesis"/>
    <property type="evidence" value="ECO:0007669"/>
    <property type="project" value="UniProtKB-UniRule"/>
</dbReference>
<dbReference type="NCBIfam" id="TIGR02273">
    <property type="entry name" value="16S_RimM"/>
    <property type="match status" value="1"/>
</dbReference>
<dbReference type="EMBL" id="JAAGWB010000050">
    <property type="protein sequence ID" value="NEN52464.1"/>
    <property type="molecule type" value="Genomic_DNA"/>
</dbReference>
<keyword evidence="10" id="KW-1185">Reference proteome</keyword>
<evidence type="ECO:0000259" key="7">
    <source>
        <dbReference type="Pfam" id="PF24986"/>
    </source>
</evidence>
<keyword evidence="2 5" id="KW-0690">Ribosome biogenesis</keyword>
<dbReference type="RefSeq" id="WP_163612138.1">
    <property type="nucleotide sequence ID" value="NZ_JAAGWB010000050.1"/>
</dbReference>
<dbReference type="GO" id="GO:0005840">
    <property type="term" value="C:ribosome"/>
    <property type="evidence" value="ECO:0007669"/>
    <property type="project" value="InterPro"/>
</dbReference>
<keyword evidence="3 5" id="KW-0698">rRNA processing</keyword>
<dbReference type="SUPFAM" id="SSF50346">
    <property type="entry name" value="PRC-barrel domain"/>
    <property type="match status" value="1"/>
</dbReference>
<proteinExistence type="inferred from homology"/>